<evidence type="ECO:0000313" key="6">
    <source>
        <dbReference type="Proteomes" id="UP000320431"/>
    </source>
</evidence>
<dbReference type="GO" id="GO:0046872">
    <property type="term" value="F:metal ion binding"/>
    <property type="evidence" value="ECO:0007669"/>
    <property type="project" value="UniProtKB-KW"/>
</dbReference>
<dbReference type="EMBL" id="VICD02000304">
    <property type="protein sequence ID" value="KAB8165649.1"/>
    <property type="molecule type" value="Genomic_DNA"/>
</dbReference>
<dbReference type="InterPro" id="IPR011057">
    <property type="entry name" value="Mss4-like_sf"/>
</dbReference>
<dbReference type="PANTHER" id="PTHR33337">
    <property type="entry name" value="GFA DOMAIN-CONTAINING PROTEIN"/>
    <property type="match status" value="1"/>
</dbReference>
<evidence type="ECO:0000256" key="3">
    <source>
        <dbReference type="ARBA" id="ARBA00022833"/>
    </source>
</evidence>
<dbReference type="Proteomes" id="UP000320431">
    <property type="component" value="Unassembled WGS sequence"/>
</dbReference>
<dbReference type="GO" id="GO:0016846">
    <property type="term" value="F:carbon-sulfur lyase activity"/>
    <property type="evidence" value="ECO:0007669"/>
    <property type="project" value="InterPro"/>
</dbReference>
<evidence type="ECO:0000256" key="4">
    <source>
        <dbReference type="ARBA" id="ARBA00023239"/>
    </source>
</evidence>
<dbReference type="AlphaFoldDB" id="A0A507ZXU1"/>
<sequence length="136" mass="15057">MSQTTAAGSCLCGRVRFLARMPPKWVAHCHCTRCRRAHGAAFVTWVGMEEARVGIEDPEGALRWHVAEGGGQRGFCSHCGSPMLFKGERWPGELHIARALFTDALEQLPQAHAYYDTHVDWFEVGDALPKKPAPEA</sequence>
<keyword evidence="2" id="KW-0479">Metal-binding</keyword>
<reference evidence="5 6" key="1">
    <citation type="submission" date="2019-10" db="EMBL/GenBank/DDBJ databases">
        <title>Lysobacter alkalisoli sp. nov., isolated from saline-alkaline soil.</title>
        <authorList>
            <person name="Sun J.-Q."/>
        </authorList>
    </citation>
    <scope>NUCLEOTIDE SEQUENCE [LARGE SCALE GENOMIC DNA]</scope>
    <source>
        <strain evidence="5 6">KCTC 42381</strain>
    </source>
</reference>
<evidence type="ECO:0000256" key="2">
    <source>
        <dbReference type="ARBA" id="ARBA00022723"/>
    </source>
</evidence>
<proteinExistence type="inferred from homology"/>
<dbReference type="RefSeq" id="WP_141483219.1">
    <property type="nucleotide sequence ID" value="NZ_VICD02000304.1"/>
</dbReference>
<gene>
    <name evidence="5" type="ORF">FKV24_016960</name>
</gene>
<keyword evidence="4" id="KW-0456">Lyase</keyword>
<dbReference type="InterPro" id="IPR006913">
    <property type="entry name" value="CENP-V/GFA"/>
</dbReference>
<keyword evidence="3" id="KW-0862">Zinc</keyword>
<dbReference type="Gene3D" id="3.90.1590.10">
    <property type="entry name" value="glutathione-dependent formaldehyde- activating enzyme (gfa)"/>
    <property type="match status" value="1"/>
</dbReference>
<accession>A0A507ZXU1</accession>
<comment type="caution">
    <text evidence="5">The sequence shown here is derived from an EMBL/GenBank/DDBJ whole genome shotgun (WGS) entry which is preliminary data.</text>
</comment>
<evidence type="ECO:0000256" key="1">
    <source>
        <dbReference type="ARBA" id="ARBA00005495"/>
    </source>
</evidence>
<dbReference type="SUPFAM" id="SSF51316">
    <property type="entry name" value="Mss4-like"/>
    <property type="match status" value="1"/>
</dbReference>
<dbReference type="PROSITE" id="PS51891">
    <property type="entry name" value="CENP_V_GFA"/>
    <property type="match status" value="1"/>
</dbReference>
<name>A0A507ZXU1_9GAMM</name>
<protein>
    <submittedName>
        <fullName evidence="5">GFA family protein</fullName>
    </submittedName>
</protein>
<comment type="similarity">
    <text evidence="1">Belongs to the Gfa family.</text>
</comment>
<dbReference type="PANTHER" id="PTHR33337:SF40">
    <property type="entry name" value="CENP-V_GFA DOMAIN-CONTAINING PROTEIN-RELATED"/>
    <property type="match status" value="1"/>
</dbReference>
<organism evidence="5 6">
    <name type="scientific">Marilutibacter maris</name>
    <dbReference type="NCBI Taxonomy" id="1605891"/>
    <lineage>
        <taxon>Bacteria</taxon>
        <taxon>Pseudomonadati</taxon>
        <taxon>Pseudomonadota</taxon>
        <taxon>Gammaproteobacteria</taxon>
        <taxon>Lysobacterales</taxon>
        <taxon>Lysobacteraceae</taxon>
        <taxon>Marilutibacter</taxon>
    </lineage>
</organism>
<evidence type="ECO:0000313" key="5">
    <source>
        <dbReference type="EMBL" id="KAB8165649.1"/>
    </source>
</evidence>
<dbReference type="Pfam" id="PF04828">
    <property type="entry name" value="GFA"/>
    <property type="match status" value="1"/>
</dbReference>